<dbReference type="NCBIfam" id="NF004624">
    <property type="entry name" value="PRK05964.1"/>
    <property type="match status" value="1"/>
</dbReference>
<sequence>MSLAASSSPVWRPFTQHALQPDAIEIAEAEGAWLTAKDGVRYLDAISSWWVISHGHRRSEIMRAIRDQTERLDQLIFAGFTHEPAETLARRLVALTPQGLDYVFYSDSGSTSVEVAIKMALGFWRNRGENRTRILALEHGYHGDTVGGMSTSARGPFNASYAPLLYDVERIPFPAAGREQATLYALEAACKAKPAALVAEPLILGAGGMLIYPPSVLREMRAICARHGVLFIADEVMTGFGRTGTLFACEQANVVPDIACYAKGLTGGALPLAVTMCSAEIFEAHFSEDRAKALFHSSSFTANPIACAAALANLDIWEKGDARETVARTCALQEERISRFANDARFRNARRIGTITALDLAVDEEGYLATIGLELMRFFNARGLLLRPLGPTIYVLPPYCVTGEDLDLAYAAIEEAATFAGRIA</sequence>
<feature type="modified residue" description="N6-(pyridoxal phosphate)lysine" evidence="10">
    <location>
        <position position="263"/>
    </location>
</feature>
<dbReference type="AlphaFoldDB" id="A0A1W6MX15"/>
<keyword evidence="10" id="KW-0963">Cytoplasm</keyword>
<evidence type="ECO:0000256" key="6">
    <source>
        <dbReference type="ARBA" id="ARBA00022691"/>
    </source>
</evidence>
<dbReference type="EC" id="2.6.1.62" evidence="10"/>
<comment type="pathway">
    <text evidence="2 10">Cofactor biosynthesis; biotin biosynthesis; 7,8-diaminononanoate from 8-amino-7-oxononanoate (SAM route): step 1/1.</text>
</comment>
<keyword evidence="6 10" id="KW-0949">S-adenosyl-L-methionine</keyword>
<feature type="binding site" evidence="10">
    <location>
        <position position="49"/>
    </location>
    <ligand>
        <name>substrate</name>
    </ligand>
</feature>
<keyword evidence="5 10" id="KW-0808">Transferase</keyword>
<dbReference type="FunFam" id="3.40.640.10:FF:000004">
    <property type="entry name" value="Acetylornithine aminotransferase"/>
    <property type="match status" value="1"/>
</dbReference>
<keyword evidence="7 10" id="KW-0093">Biotin biosynthesis</keyword>
<evidence type="ECO:0000256" key="10">
    <source>
        <dbReference type="HAMAP-Rule" id="MF_00834"/>
    </source>
</evidence>
<feature type="binding site" evidence="10">
    <location>
        <position position="263"/>
    </location>
    <ligand>
        <name>substrate</name>
    </ligand>
</feature>
<name>A0A1W6MX15_9HYPH</name>
<comment type="function">
    <text evidence="10">Catalyzes the transfer of the alpha-amino group from S-adenosyl-L-methionine (SAM) to 7-keto-8-aminopelargonic acid (KAPA) to form 7,8-diaminopelargonic acid (DAPA). It is the only aminotransferase known to utilize SAM as an amino donor.</text>
</comment>
<dbReference type="Proteomes" id="UP000193978">
    <property type="component" value="Chromosome"/>
</dbReference>
<keyword evidence="3" id="KW-0028">Amino-acid biosynthesis</keyword>
<gene>
    <name evidence="10" type="primary">bioA</name>
    <name evidence="11" type="ORF">B1812_14720</name>
</gene>
<evidence type="ECO:0000256" key="7">
    <source>
        <dbReference type="ARBA" id="ARBA00022756"/>
    </source>
</evidence>
<dbReference type="Pfam" id="PF00202">
    <property type="entry name" value="Aminotran_3"/>
    <property type="match status" value="1"/>
</dbReference>
<dbReference type="PROSITE" id="PS00600">
    <property type="entry name" value="AA_TRANSFER_CLASS_3"/>
    <property type="match status" value="1"/>
</dbReference>
<proteinExistence type="inferred from homology"/>
<comment type="catalytic activity">
    <reaction evidence="9 10">
        <text>(8S)-8-amino-7-oxononanoate + S-adenosyl-L-methionine = S-adenosyl-4-methylsulfanyl-2-oxobutanoate + (7R,8S)-7,8-diammoniononanoate</text>
        <dbReference type="Rhea" id="RHEA:16861"/>
        <dbReference type="ChEBI" id="CHEBI:16490"/>
        <dbReference type="ChEBI" id="CHEBI:59789"/>
        <dbReference type="ChEBI" id="CHEBI:149468"/>
        <dbReference type="ChEBI" id="CHEBI:149469"/>
        <dbReference type="EC" id="2.6.1.62"/>
    </reaction>
</comment>
<dbReference type="InterPro" id="IPR015421">
    <property type="entry name" value="PyrdxlP-dep_Trfase_major"/>
</dbReference>
<dbReference type="SUPFAM" id="SSF53383">
    <property type="entry name" value="PLP-dependent transferases"/>
    <property type="match status" value="1"/>
</dbReference>
<feature type="binding site" evidence="10">
    <location>
        <position position="387"/>
    </location>
    <ligand>
        <name>substrate</name>
    </ligand>
</feature>
<evidence type="ECO:0000256" key="4">
    <source>
        <dbReference type="ARBA" id="ARBA00022576"/>
    </source>
</evidence>
<evidence type="ECO:0000256" key="2">
    <source>
        <dbReference type="ARBA" id="ARBA00005063"/>
    </source>
</evidence>
<evidence type="ECO:0000256" key="9">
    <source>
        <dbReference type="ARBA" id="ARBA00048449"/>
    </source>
</evidence>
<keyword evidence="4 10" id="KW-0032">Aminotransferase</keyword>
<protein>
    <recommendedName>
        <fullName evidence="10">Adenosylmethionine-8-amino-7-oxononanoate aminotransferase</fullName>
        <ecNumber evidence="10">2.6.1.62</ecNumber>
    </recommendedName>
    <alternativeName>
        <fullName evidence="10">7,8-diamino-pelargonic acid aminotransferase</fullName>
        <shortName evidence="10">DAPA AT</shortName>
        <shortName evidence="10">DAPA aminotransferase</shortName>
    </alternativeName>
    <alternativeName>
        <fullName evidence="10">7,8-diaminononanoate synthase</fullName>
        <shortName evidence="10">DANS</shortName>
    </alternativeName>
    <alternativeName>
        <fullName evidence="10">Diaminopelargonic acid synthase</fullName>
    </alternativeName>
</protein>
<dbReference type="InterPro" id="IPR049704">
    <property type="entry name" value="Aminotrans_3_PPA_site"/>
</dbReference>
<feature type="site" description="Participates in the substrate recognition with KAPA and in a stacking interaction with the adenine ring of SAM" evidence="10">
    <location>
        <position position="14"/>
    </location>
</feature>
<evidence type="ECO:0000256" key="1">
    <source>
        <dbReference type="ARBA" id="ARBA00001933"/>
    </source>
</evidence>
<evidence type="ECO:0000313" key="12">
    <source>
        <dbReference type="Proteomes" id="UP000193978"/>
    </source>
</evidence>
<reference evidence="11 12" key="1">
    <citation type="submission" date="2017-02" db="EMBL/GenBank/DDBJ databases">
        <authorList>
            <person name="Peterson S.W."/>
        </authorList>
    </citation>
    <scope>NUCLEOTIDE SEQUENCE [LARGE SCALE GENOMIC DNA]</scope>
    <source>
        <strain evidence="11 12">S285</strain>
    </source>
</reference>
<feature type="binding site" evidence="10">
    <location>
        <begin position="109"/>
        <end position="110"/>
    </location>
    <ligand>
        <name>pyridoxal 5'-phosphate</name>
        <dbReference type="ChEBI" id="CHEBI:597326"/>
    </ligand>
</feature>
<feature type="binding site" evidence="10">
    <location>
        <position position="234"/>
    </location>
    <ligand>
        <name>pyridoxal 5'-phosphate</name>
        <dbReference type="ChEBI" id="CHEBI:597326"/>
    </ligand>
</feature>
<evidence type="ECO:0000256" key="8">
    <source>
        <dbReference type="ARBA" id="ARBA00022898"/>
    </source>
</evidence>
<dbReference type="GO" id="GO:0009102">
    <property type="term" value="P:biotin biosynthetic process"/>
    <property type="evidence" value="ECO:0007669"/>
    <property type="project" value="UniProtKB-UniRule"/>
</dbReference>
<feature type="binding site" evidence="10">
    <location>
        <begin position="298"/>
        <end position="299"/>
    </location>
    <ligand>
        <name>pyridoxal 5'-phosphate</name>
        <dbReference type="ChEBI" id="CHEBI:597326"/>
    </ligand>
</feature>
<keyword evidence="8 10" id="KW-0663">Pyridoxal phosphate</keyword>
<dbReference type="NCBIfam" id="TIGR00508">
    <property type="entry name" value="bioA"/>
    <property type="match status" value="1"/>
</dbReference>
<dbReference type="InterPro" id="IPR015422">
    <property type="entry name" value="PyrdxlP-dep_Trfase_small"/>
</dbReference>
<organism evidence="11 12">
    <name type="scientific">Methylocystis bryophila</name>
    <dbReference type="NCBI Taxonomy" id="655015"/>
    <lineage>
        <taxon>Bacteria</taxon>
        <taxon>Pseudomonadati</taxon>
        <taxon>Pseudomonadota</taxon>
        <taxon>Alphaproteobacteria</taxon>
        <taxon>Hyphomicrobiales</taxon>
        <taxon>Methylocystaceae</taxon>
        <taxon>Methylocystis</taxon>
    </lineage>
</organism>
<evidence type="ECO:0000313" key="11">
    <source>
        <dbReference type="EMBL" id="ARN82123.1"/>
    </source>
</evidence>
<dbReference type="InterPro" id="IPR015424">
    <property type="entry name" value="PyrdxlP-dep_Trfase"/>
</dbReference>
<dbReference type="Gene3D" id="3.40.640.10">
    <property type="entry name" value="Type I PLP-dependent aspartate aminotransferase-like (Major domain)"/>
    <property type="match status" value="1"/>
</dbReference>
<comment type="subcellular location">
    <subcellularLocation>
        <location evidence="10">Cytoplasm</location>
    </subcellularLocation>
</comment>
<evidence type="ECO:0000256" key="3">
    <source>
        <dbReference type="ARBA" id="ARBA00022571"/>
    </source>
</evidence>
<dbReference type="KEGG" id="mbry:B1812_14720"/>
<feature type="binding site" evidence="10">
    <location>
        <position position="297"/>
    </location>
    <ligand>
        <name>substrate</name>
    </ligand>
</feature>
<dbReference type="InterPro" id="IPR005814">
    <property type="entry name" value="Aminotrans_3"/>
</dbReference>
<dbReference type="GO" id="GO:0005737">
    <property type="term" value="C:cytoplasm"/>
    <property type="evidence" value="ECO:0007669"/>
    <property type="project" value="UniProtKB-SubCell"/>
</dbReference>
<feature type="binding site" evidence="10">
    <location>
        <position position="141"/>
    </location>
    <ligand>
        <name>substrate</name>
    </ligand>
</feature>
<dbReference type="CDD" id="cd00610">
    <property type="entry name" value="OAT_like"/>
    <property type="match status" value="1"/>
</dbReference>
<dbReference type="GO" id="GO:0004015">
    <property type="term" value="F:adenosylmethionine-8-amino-7-oxononanoate transaminase activity"/>
    <property type="evidence" value="ECO:0007669"/>
    <property type="project" value="UniProtKB-UniRule"/>
</dbReference>
<dbReference type="GO" id="GO:0030170">
    <property type="term" value="F:pyridoxal phosphate binding"/>
    <property type="evidence" value="ECO:0007669"/>
    <property type="project" value="UniProtKB-UniRule"/>
</dbReference>
<dbReference type="HAMAP" id="MF_00834">
    <property type="entry name" value="BioA"/>
    <property type="match status" value="1"/>
</dbReference>
<comment type="cofactor">
    <cofactor evidence="1 10">
        <name>pyridoxal 5'-phosphate</name>
        <dbReference type="ChEBI" id="CHEBI:597326"/>
    </cofactor>
</comment>
<dbReference type="EMBL" id="CP019948">
    <property type="protein sequence ID" value="ARN82123.1"/>
    <property type="molecule type" value="Genomic_DNA"/>
</dbReference>
<comment type="subunit">
    <text evidence="10">Homodimer.</text>
</comment>
<dbReference type="UniPathway" id="UPA00078">
    <property type="reaction ID" value="UER00160"/>
</dbReference>
<dbReference type="STRING" id="655015.B1812_14720"/>
<accession>A0A1W6MX15</accession>
<dbReference type="OrthoDB" id="9801834at2"/>
<dbReference type="Gene3D" id="3.90.1150.10">
    <property type="entry name" value="Aspartate Aminotransferase, domain 1"/>
    <property type="match status" value="1"/>
</dbReference>
<evidence type="ECO:0000256" key="5">
    <source>
        <dbReference type="ARBA" id="ARBA00022679"/>
    </source>
</evidence>
<dbReference type="GO" id="GO:0006526">
    <property type="term" value="P:L-arginine biosynthetic process"/>
    <property type="evidence" value="ECO:0007669"/>
    <property type="project" value="UniProtKB-KW"/>
</dbReference>
<keyword evidence="12" id="KW-1185">Reference proteome</keyword>
<dbReference type="GO" id="GO:0004141">
    <property type="term" value="F:dethiobiotin synthase activity"/>
    <property type="evidence" value="ECO:0007669"/>
    <property type="project" value="TreeGrafter"/>
</dbReference>
<keyword evidence="3" id="KW-0055">Arginine biosynthesis</keyword>
<dbReference type="PANTHER" id="PTHR42684">
    <property type="entry name" value="ADENOSYLMETHIONINE-8-AMINO-7-OXONONANOATE AMINOTRANSFERASE"/>
    <property type="match status" value="1"/>
</dbReference>
<dbReference type="RefSeq" id="WP_085772248.1">
    <property type="nucleotide sequence ID" value="NZ_AP027149.1"/>
</dbReference>
<dbReference type="PANTHER" id="PTHR42684:SF3">
    <property type="entry name" value="ADENOSYLMETHIONINE-8-AMINO-7-OXONONANOATE AMINOTRANSFERASE"/>
    <property type="match status" value="1"/>
</dbReference>
<dbReference type="InterPro" id="IPR005815">
    <property type="entry name" value="BioA"/>
</dbReference>
<comment type="similarity">
    <text evidence="10">Belongs to the class-III pyridoxal-phosphate-dependent aminotransferase family. BioA subfamily.</text>
</comment>